<dbReference type="InterPro" id="IPR021109">
    <property type="entry name" value="Peptidase_aspartic_dom_sf"/>
</dbReference>
<dbReference type="EMBL" id="CP126655">
    <property type="protein sequence ID" value="WJZ92647.1"/>
    <property type="molecule type" value="Genomic_DNA"/>
</dbReference>
<gene>
    <name evidence="2" type="ORF">VitviT2T_011631</name>
</gene>
<evidence type="ECO:0000256" key="1">
    <source>
        <dbReference type="SAM" id="MobiDB-lite"/>
    </source>
</evidence>
<proteinExistence type="predicted"/>
<organism evidence="2 3">
    <name type="scientific">Vitis vinifera</name>
    <name type="common">Grape</name>
    <dbReference type="NCBI Taxonomy" id="29760"/>
    <lineage>
        <taxon>Eukaryota</taxon>
        <taxon>Viridiplantae</taxon>
        <taxon>Streptophyta</taxon>
        <taxon>Embryophyta</taxon>
        <taxon>Tracheophyta</taxon>
        <taxon>Spermatophyta</taxon>
        <taxon>Magnoliopsida</taxon>
        <taxon>eudicotyledons</taxon>
        <taxon>Gunneridae</taxon>
        <taxon>Pentapetalae</taxon>
        <taxon>rosids</taxon>
        <taxon>Vitales</taxon>
        <taxon>Vitaceae</taxon>
        <taxon>Viteae</taxon>
        <taxon>Vitis</taxon>
    </lineage>
</organism>
<feature type="region of interest" description="Disordered" evidence="1">
    <location>
        <begin position="563"/>
        <end position="609"/>
    </location>
</feature>
<keyword evidence="3" id="KW-1185">Reference proteome</keyword>
<feature type="compositionally biased region" description="Pro residues" evidence="1">
    <location>
        <begin position="408"/>
        <end position="425"/>
    </location>
</feature>
<dbReference type="Gene3D" id="2.40.70.10">
    <property type="entry name" value="Acid Proteases"/>
    <property type="match status" value="1"/>
</dbReference>
<feature type="compositionally biased region" description="Basic and acidic residues" evidence="1">
    <location>
        <begin position="90"/>
        <end position="104"/>
    </location>
</feature>
<dbReference type="PANTHER" id="PTHR33067:SF32">
    <property type="entry name" value="ASPARTIC PEPTIDASE DDI1-TYPE DOMAIN-CONTAINING PROTEIN"/>
    <property type="match status" value="1"/>
</dbReference>
<feature type="region of interest" description="Disordered" evidence="1">
    <location>
        <begin position="72"/>
        <end position="104"/>
    </location>
</feature>
<dbReference type="PANTHER" id="PTHR33067">
    <property type="entry name" value="RNA-DIRECTED DNA POLYMERASE-RELATED"/>
    <property type="match status" value="1"/>
</dbReference>
<reference evidence="2 3" key="1">
    <citation type="journal article" date="2023" name="Hortic Res">
        <title>The complete reference genome for grapevine (Vitis vinifera L.) genetics and breeding.</title>
        <authorList>
            <person name="Shi X."/>
            <person name="Cao S."/>
            <person name="Wang X."/>
            <person name="Huang S."/>
            <person name="Wang Y."/>
            <person name="Liu Z."/>
            <person name="Liu W."/>
            <person name="Leng X."/>
            <person name="Peng Y."/>
            <person name="Wang N."/>
            <person name="Wang Y."/>
            <person name="Ma Z."/>
            <person name="Xu X."/>
            <person name="Zhang F."/>
            <person name="Xue H."/>
            <person name="Zhong H."/>
            <person name="Wang Y."/>
            <person name="Zhang K."/>
            <person name="Velt A."/>
            <person name="Avia K."/>
            <person name="Holtgrawe D."/>
            <person name="Grimplet J."/>
            <person name="Matus J.T."/>
            <person name="Ware D."/>
            <person name="Wu X."/>
            <person name="Wang H."/>
            <person name="Liu C."/>
            <person name="Fang Y."/>
            <person name="Rustenholz C."/>
            <person name="Cheng Z."/>
            <person name="Xiao H."/>
            <person name="Zhou Y."/>
        </authorList>
    </citation>
    <scope>NUCLEOTIDE SEQUENCE [LARGE SCALE GENOMIC DNA]</scope>
    <source>
        <strain evidence="3">cv. Pinot noir / PN40024</strain>
        <tissue evidence="2">Leaf</tissue>
    </source>
</reference>
<evidence type="ECO:0000313" key="3">
    <source>
        <dbReference type="Proteomes" id="UP001227230"/>
    </source>
</evidence>
<evidence type="ECO:0000313" key="2">
    <source>
        <dbReference type="EMBL" id="WJZ92647.1"/>
    </source>
</evidence>
<name>A0ABY9CD36_VITVI</name>
<protein>
    <submittedName>
        <fullName evidence="2">Uncharacterized protein</fullName>
    </submittedName>
</protein>
<sequence length="609" mass="67374">MDGMQNDLSHKIDNLQYSISRLTNLNIVQEKGRFHSQPYQNPKGIHEVETHEEESSHVRDVKALITLRSGKKVELPTPKPHVEEEEEEETEKREEIKGKKKDISEGKENHDLIVNANPEKVLIKGDVIKKHTPPPFPQALHGKKGIRNALEILEVLRQVKVNIPLLDMIKQVPTYAKFLKDLCTIKRGLNVNKKAFLTEQVSAIIQCKSPLKYKDPSCLQAYSVYKQLELGELKPTSITLSLADRSVKIPRGIIETVLVQVDNLYCPIDFVVLDMDPIVKETNYVPIILRRSFLATSNAIINCRNGLMQLTFGNMTLELNIFYMSKKLIASKEEEGPEEVCIIDTLVEEHSNQNMQDKLNESLEDLEEGLPEPSDVLATLQGTGPPKKKAKVSEPIDLTESSSEPESEPTPSPSPAKKSPPPAKKPQPSQTPAKESPIPSSMTPKPEEPIDIPIDIQPSALAVASSELTPEVPPSAPQATSQPTPVIPPTSEPSPLAKPRIAIPIIEYTGLCHTFQALATSQSIHTQQITALRAHQEQIVATQAQYTTILRQIQHQLGIISAPEHATPSPSELAQAPSFMHETMPPKEPPTGEAETAEPSSPQHHPPTI</sequence>
<dbReference type="Proteomes" id="UP001227230">
    <property type="component" value="Chromosome 8"/>
</dbReference>
<accession>A0ABY9CD36</accession>
<feature type="region of interest" description="Disordered" evidence="1">
    <location>
        <begin position="375"/>
        <end position="496"/>
    </location>
</feature>